<dbReference type="Proteomes" id="UP001217485">
    <property type="component" value="Unassembled WGS sequence"/>
</dbReference>
<dbReference type="Gene3D" id="2.40.50.100">
    <property type="match status" value="1"/>
</dbReference>
<evidence type="ECO:0000256" key="2">
    <source>
        <dbReference type="ARBA" id="ARBA00022475"/>
    </source>
</evidence>
<evidence type="ECO:0000256" key="6">
    <source>
        <dbReference type="ARBA" id="ARBA00023136"/>
    </source>
</evidence>
<dbReference type="InterPro" id="IPR017871">
    <property type="entry name" value="ABC_transporter-like_CS"/>
</dbReference>
<dbReference type="Pfam" id="PF08402">
    <property type="entry name" value="TOBE_2"/>
    <property type="match status" value="1"/>
</dbReference>
<comment type="subunit">
    <text evidence="7">The complex is composed of two ATP-binding proteins (PotA), two transmembrane proteins (PotB and PotC) and a solute-binding protein (PotD).</text>
</comment>
<dbReference type="RefSeq" id="WP_272097004.1">
    <property type="nucleotide sequence ID" value="NZ_JAQNDK010000002.1"/>
</dbReference>
<dbReference type="Pfam" id="PF00005">
    <property type="entry name" value="ABC_tran"/>
    <property type="match status" value="1"/>
</dbReference>
<dbReference type="CDD" id="cd03300">
    <property type="entry name" value="ABC_PotA_N"/>
    <property type="match status" value="1"/>
</dbReference>
<dbReference type="EC" id="7.6.2.11" evidence="7"/>
<dbReference type="PROSITE" id="PS50893">
    <property type="entry name" value="ABC_TRANSPORTER_2"/>
    <property type="match status" value="1"/>
</dbReference>
<keyword evidence="6 7" id="KW-0472">Membrane</keyword>
<evidence type="ECO:0000256" key="3">
    <source>
        <dbReference type="ARBA" id="ARBA00022741"/>
    </source>
</evidence>
<dbReference type="InterPro" id="IPR003439">
    <property type="entry name" value="ABC_transporter-like_ATP-bd"/>
</dbReference>
<dbReference type="InterPro" id="IPR003593">
    <property type="entry name" value="AAA+_ATPase"/>
</dbReference>
<dbReference type="EMBL" id="JAQNDK010000002">
    <property type="protein sequence ID" value="MDC0679986.1"/>
    <property type="molecule type" value="Genomic_DNA"/>
</dbReference>
<dbReference type="GO" id="GO:0005524">
    <property type="term" value="F:ATP binding"/>
    <property type="evidence" value="ECO:0007669"/>
    <property type="project" value="UniProtKB-KW"/>
</dbReference>
<dbReference type="PROSITE" id="PS00211">
    <property type="entry name" value="ABC_TRANSPORTER_1"/>
    <property type="match status" value="1"/>
</dbReference>
<gene>
    <name evidence="7" type="primary">potA</name>
    <name evidence="9" type="ORF">POL72_19750</name>
</gene>
<name>A0ABT5C476_9BACT</name>
<keyword evidence="1 7" id="KW-0813">Transport</keyword>
<keyword evidence="3 7" id="KW-0547">Nucleotide-binding</keyword>
<evidence type="ECO:0000256" key="7">
    <source>
        <dbReference type="RuleBase" id="RU364083"/>
    </source>
</evidence>
<dbReference type="InterPro" id="IPR017879">
    <property type="entry name" value="PotA_ATP-bd"/>
</dbReference>
<evidence type="ECO:0000313" key="10">
    <source>
        <dbReference type="Proteomes" id="UP001217485"/>
    </source>
</evidence>
<comment type="similarity">
    <text evidence="7">Belongs to the ABC transporter superfamily. Spermidine/putrescine importer (TC 3.A.1.11.1) family.</text>
</comment>
<feature type="domain" description="ABC transporter" evidence="8">
    <location>
        <begin position="5"/>
        <end position="235"/>
    </location>
</feature>
<proteinExistence type="inferred from homology"/>
<sequence length="362" mass="39755">MDVMVELRAVTKRFGAFHAVSEVDLQIRAGEFITLLGPSGCGKTTLLRMISGFETPSSGTVLLEGKDVTHEPPYRRDVNQVFQSYALFPHMTVQENIGFGLRMKKVPRAEIAERVRAAVAMVSLGGMEQRKPSQLSGGQRQRVALARAIVCRPKVLLLDEPLSALDAKLRHAMQVELKELQKQLGITFVFVTHDQEEALTMSDRIAVINKGRIEQLGDASQIYHRPKTTFVANFIGQANILRATVLSRSGDHARVRLVDGGLELLVNAEHLAGGAGSTLVSIRPEKIALRKEPQGAPENRFEARVEDELFKGATDQLRLRTDAGLVLTAVVANESSGQAALHAGDRVFCHLHPDDIVIVHEE</sequence>
<evidence type="ECO:0000256" key="4">
    <source>
        <dbReference type="ARBA" id="ARBA00022840"/>
    </source>
</evidence>
<evidence type="ECO:0000256" key="5">
    <source>
        <dbReference type="ARBA" id="ARBA00022967"/>
    </source>
</evidence>
<keyword evidence="10" id="KW-1185">Reference proteome</keyword>
<protein>
    <recommendedName>
        <fullName evidence="7">Spermidine/putrescine import ATP-binding protein PotA</fullName>
        <ecNumber evidence="7">7.6.2.11</ecNumber>
    </recommendedName>
</protein>
<dbReference type="InterPro" id="IPR027417">
    <property type="entry name" value="P-loop_NTPase"/>
</dbReference>
<comment type="function">
    <text evidence="7">Part of the ABC transporter complex PotABCD involved in spermidine/putrescine import. Responsible for energy coupling to the transport system.</text>
</comment>
<evidence type="ECO:0000259" key="8">
    <source>
        <dbReference type="PROSITE" id="PS50893"/>
    </source>
</evidence>
<dbReference type="SUPFAM" id="SSF50331">
    <property type="entry name" value="MOP-like"/>
    <property type="match status" value="1"/>
</dbReference>
<evidence type="ECO:0000313" key="9">
    <source>
        <dbReference type="EMBL" id="MDC0679986.1"/>
    </source>
</evidence>
<dbReference type="InterPro" id="IPR005893">
    <property type="entry name" value="PotA-like"/>
</dbReference>
<comment type="caution">
    <text evidence="9">The sequence shown here is derived from an EMBL/GenBank/DDBJ whole genome shotgun (WGS) entry which is preliminary data.</text>
</comment>
<keyword evidence="4 7" id="KW-0067">ATP-binding</keyword>
<dbReference type="SMART" id="SM00382">
    <property type="entry name" value="AAA"/>
    <property type="match status" value="1"/>
</dbReference>
<dbReference type="InterPro" id="IPR008995">
    <property type="entry name" value="Mo/tungstate-bd_C_term_dom"/>
</dbReference>
<comment type="catalytic activity">
    <reaction evidence="7">
        <text>ATP + H2O + polyamine-[polyamine-binding protein]Side 1 = ADP + phosphate + polyamineSide 2 + [polyamine-binding protein]Side 1.</text>
        <dbReference type="EC" id="7.6.2.11"/>
    </reaction>
</comment>
<organism evidence="9 10">
    <name type="scientific">Sorangium atrum</name>
    <dbReference type="NCBI Taxonomy" id="2995308"/>
    <lineage>
        <taxon>Bacteria</taxon>
        <taxon>Pseudomonadati</taxon>
        <taxon>Myxococcota</taxon>
        <taxon>Polyangia</taxon>
        <taxon>Polyangiales</taxon>
        <taxon>Polyangiaceae</taxon>
        <taxon>Sorangium</taxon>
    </lineage>
</organism>
<keyword evidence="5 7" id="KW-1278">Translocase</keyword>
<keyword evidence="2 7" id="KW-1003">Cell membrane</keyword>
<dbReference type="SUPFAM" id="SSF52540">
    <property type="entry name" value="P-loop containing nucleoside triphosphate hydrolases"/>
    <property type="match status" value="1"/>
</dbReference>
<dbReference type="InterPro" id="IPR013611">
    <property type="entry name" value="Transp-assoc_OB_typ2"/>
</dbReference>
<reference evidence="9 10" key="1">
    <citation type="submission" date="2023-01" db="EMBL/GenBank/DDBJ databases">
        <title>Minimal conservation of predation-associated metabolite biosynthetic gene clusters underscores biosynthetic potential of Myxococcota including descriptions for ten novel species: Archangium lansinium sp. nov., Myxococcus landrumus sp. nov., Nannocystis bai.</title>
        <authorList>
            <person name="Ahearne A."/>
            <person name="Stevens C."/>
            <person name="Dowd S."/>
        </authorList>
    </citation>
    <scope>NUCLEOTIDE SEQUENCE [LARGE SCALE GENOMIC DNA]</scope>
    <source>
        <strain evidence="9 10">WIWO2</strain>
    </source>
</reference>
<dbReference type="Gene3D" id="3.40.50.300">
    <property type="entry name" value="P-loop containing nucleotide triphosphate hydrolases"/>
    <property type="match status" value="1"/>
</dbReference>
<evidence type="ECO:0000256" key="1">
    <source>
        <dbReference type="ARBA" id="ARBA00022448"/>
    </source>
</evidence>
<dbReference type="NCBIfam" id="TIGR01187">
    <property type="entry name" value="potA"/>
    <property type="match status" value="1"/>
</dbReference>
<dbReference type="PANTHER" id="PTHR42781">
    <property type="entry name" value="SPERMIDINE/PUTRESCINE IMPORT ATP-BINDING PROTEIN POTA"/>
    <property type="match status" value="1"/>
</dbReference>
<accession>A0ABT5C476</accession>
<dbReference type="InterPro" id="IPR050093">
    <property type="entry name" value="ABC_SmlMolc_Importer"/>
</dbReference>
<dbReference type="PANTHER" id="PTHR42781:SF4">
    <property type="entry name" value="SPERMIDINE_PUTRESCINE IMPORT ATP-BINDING PROTEIN POTA"/>
    <property type="match status" value="1"/>
</dbReference>